<dbReference type="RefSeq" id="WP_194447406.1">
    <property type="nucleotide sequence ID" value="NZ_CP063849.1"/>
</dbReference>
<gene>
    <name evidence="2" type="ORF">IRI77_23290</name>
</gene>
<feature type="region of interest" description="Disordered" evidence="1">
    <location>
        <begin position="380"/>
        <end position="399"/>
    </location>
</feature>
<evidence type="ECO:0000256" key="1">
    <source>
        <dbReference type="SAM" id="MobiDB-lite"/>
    </source>
</evidence>
<feature type="compositionally biased region" description="Polar residues" evidence="1">
    <location>
        <begin position="380"/>
        <end position="398"/>
    </location>
</feature>
<dbReference type="AlphaFoldDB" id="A0A7S7NLA7"/>
<protein>
    <recommendedName>
        <fullName evidence="4">Zinc-finger domain-containing protein</fullName>
    </recommendedName>
</protein>
<dbReference type="KEGG" id="pfer:IRI77_23290"/>
<dbReference type="Proteomes" id="UP000593892">
    <property type="component" value="Chromosome"/>
</dbReference>
<name>A0A7S7NLA7_PALFE</name>
<evidence type="ECO:0008006" key="4">
    <source>
        <dbReference type="Google" id="ProtNLM"/>
    </source>
</evidence>
<dbReference type="EMBL" id="CP063849">
    <property type="protein sequence ID" value="QOY85736.1"/>
    <property type="molecule type" value="Genomic_DNA"/>
</dbReference>
<keyword evidence="3" id="KW-1185">Reference proteome</keyword>
<sequence length="570" mass="62158">MSSVNDRSEYLSGHPSDGEWLRFADGEVTVPEEKKLRSHLAACWQCRSALEETQKAVNACVQYRDTVVKEAYPAPPQPWFDIYREFDRLDEQAASQSWFARFSDWLTGAWTIRRTSYAALATALIALLVWQSWQLPAVQAASLLRRAVASAESKPAKVRRVRIKTRSATMTRVIGSPLQATQNKELEPIEALFRQANYDWDDPLSARTFQRWRSQLPSKHDELVSTVDAAAPESRYHRIRTTTDSGELIAASLTLRASDLEPTSGLLEFRNHEPIEIQALATDQEPALGSTSIVSSAAAPHSSPGLVSPEALAQPATLHDELLVFKALRGIGADLDQPLEVTRNGPAVEVTGIGVPAERRQELHAALDALPRVRLQFNDAGSASTPQQERHLSNTGTAASPEIEQLQGRLESALGGRAAFTSIADRALESSDDLMARMHALRRLAERYSTNIEAGMTSDERALLAGLRHDHASAVLAQAATLQKLLASALRKVAPKVDARPAAGLSAGSWQGATEQLFNTSRQVDLLLAGTLAATPAARPAESIPGDLLARLADLMVQAEGFEKMAREVQ</sequence>
<reference evidence="2 3" key="1">
    <citation type="submission" date="2020-10" db="EMBL/GenBank/DDBJ databases">
        <title>Complete genome sequence of Paludibaculum fermentans P105T, a facultatively anaerobic acidobacterium capable of dissimilatory Fe(III) reduction.</title>
        <authorList>
            <person name="Dedysh S.N."/>
            <person name="Beletsky A.V."/>
            <person name="Kulichevskaya I.S."/>
            <person name="Mardanov A.V."/>
            <person name="Ravin N.V."/>
        </authorList>
    </citation>
    <scope>NUCLEOTIDE SEQUENCE [LARGE SCALE GENOMIC DNA]</scope>
    <source>
        <strain evidence="2 3">P105</strain>
    </source>
</reference>
<evidence type="ECO:0000313" key="2">
    <source>
        <dbReference type="EMBL" id="QOY85736.1"/>
    </source>
</evidence>
<organism evidence="2 3">
    <name type="scientific">Paludibaculum fermentans</name>
    <dbReference type="NCBI Taxonomy" id="1473598"/>
    <lineage>
        <taxon>Bacteria</taxon>
        <taxon>Pseudomonadati</taxon>
        <taxon>Acidobacteriota</taxon>
        <taxon>Terriglobia</taxon>
        <taxon>Bryobacterales</taxon>
        <taxon>Bryobacteraceae</taxon>
        <taxon>Paludibaculum</taxon>
    </lineage>
</organism>
<accession>A0A7S7NLA7</accession>
<evidence type="ECO:0000313" key="3">
    <source>
        <dbReference type="Proteomes" id="UP000593892"/>
    </source>
</evidence>
<proteinExistence type="predicted"/>